<name>A0ABQ3MFD1_9PSEU</name>
<keyword evidence="1" id="KW-0812">Transmembrane</keyword>
<sequence length="286" mass="30636">MQESAPSRRWLKVLIPVAIAVVITGASLSAYLVERSQGQTMHTMGDAATPDRLDVQFYVQKVDPVTEEVSAQVFVEPAGRFADQDGMPANDITLYVNAIKGDVLSFKAGKNPSVADVRVPLTTGVITDYPFDRYGVDFGFYAETAADSIPVNVTFSSADSFFRLEPGQGKSESGGLEFSATASRTTGMFAFAIFIMIFMWCLSISAVIAALYAVGGKHGLLWPSMSFMGALLFALVPLRNAVPGSPPIGSVVDFGSFFIAETLISLSLITTVVVGYRTELRKKAAA</sequence>
<feature type="transmembrane region" description="Helical" evidence="1">
    <location>
        <begin position="220"/>
        <end position="242"/>
    </location>
</feature>
<evidence type="ECO:0008006" key="4">
    <source>
        <dbReference type="Google" id="ProtNLM"/>
    </source>
</evidence>
<dbReference type="Proteomes" id="UP000605568">
    <property type="component" value="Unassembled WGS sequence"/>
</dbReference>
<comment type="caution">
    <text evidence="2">The sequence shown here is derived from an EMBL/GenBank/DDBJ whole genome shotgun (WGS) entry which is preliminary data.</text>
</comment>
<feature type="transmembrane region" description="Helical" evidence="1">
    <location>
        <begin position="12"/>
        <end position="33"/>
    </location>
</feature>
<keyword evidence="1" id="KW-0472">Membrane</keyword>
<dbReference type="EMBL" id="BNAR01000006">
    <property type="protein sequence ID" value="GHH43795.1"/>
    <property type="molecule type" value="Genomic_DNA"/>
</dbReference>
<evidence type="ECO:0000313" key="3">
    <source>
        <dbReference type="Proteomes" id="UP000605568"/>
    </source>
</evidence>
<evidence type="ECO:0000256" key="1">
    <source>
        <dbReference type="SAM" id="Phobius"/>
    </source>
</evidence>
<feature type="transmembrane region" description="Helical" evidence="1">
    <location>
        <begin position="188"/>
        <end position="213"/>
    </location>
</feature>
<protein>
    <recommendedName>
        <fullName evidence="4">DUF4436 domain-containing protein</fullName>
    </recommendedName>
</protein>
<reference evidence="3" key="1">
    <citation type="journal article" date="2019" name="Int. J. Syst. Evol. Microbiol.">
        <title>The Global Catalogue of Microorganisms (GCM) 10K type strain sequencing project: providing services to taxonomists for standard genome sequencing and annotation.</title>
        <authorList>
            <consortium name="The Broad Institute Genomics Platform"/>
            <consortium name="The Broad Institute Genome Sequencing Center for Infectious Disease"/>
            <person name="Wu L."/>
            <person name="Ma J."/>
        </authorList>
    </citation>
    <scope>NUCLEOTIDE SEQUENCE [LARGE SCALE GENOMIC DNA]</scope>
    <source>
        <strain evidence="3">CGMCC 4.7367</strain>
    </source>
</reference>
<proteinExistence type="predicted"/>
<evidence type="ECO:0000313" key="2">
    <source>
        <dbReference type="EMBL" id="GHH43795.1"/>
    </source>
</evidence>
<organism evidence="2 3">
    <name type="scientific">Lentzea cavernae</name>
    <dbReference type="NCBI Taxonomy" id="2020703"/>
    <lineage>
        <taxon>Bacteria</taxon>
        <taxon>Bacillati</taxon>
        <taxon>Actinomycetota</taxon>
        <taxon>Actinomycetes</taxon>
        <taxon>Pseudonocardiales</taxon>
        <taxon>Pseudonocardiaceae</taxon>
        <taxon>Lentzea</taxon>
    </lineage>
</organism>
<dbReference type="Pfam" id="PF14494">
    <property type="entry name" value="DUF4436"/>
    <property type="match status" value="1"/>
</dbReference>
<gene>
    <name evidence="2" type="ORF">GCM10017774_41960</name>
</gene>
<keyword evidence="1" id="KW-1133">Transmembrane helix</keyword>
<accession>A0ABQ3MFD1</accession>
<feature type="transmembrane region" description="Helical" evidence="1">
    <location>
        <begin position="254"/>
        <end position="276"/>
    </location>
</feature>
<dbReference type="RefSeq" id="WP_191300026.1">
    <property type="nucleotide sequence ID" value="NZ_BNAR01000006.1"/>
</dbReference>
<dbReference type="InterPro" id="IPR027948">
    <property type="entry name" value="DUF4436"/>
</dbReference>
<keyword evidence="3" id="KW-1185">Reference proteome</keyword>